<dbReference type="AlphaFoldDB" id="A0A395I4M9"/>
<dbReference type="EMBL" id="KZ824273">
    <property type="protein sequence ID" value="RAL14937.1"/>
    <property type="molecule type" value="Genomic_DNA"/>
</dbReference>
<accession>A0A395I4M9</accession>
<gene>
    <name evidence="1" type="ORF">BO97DRAFT_260791</name>
</gene>
<keyword evidence="2" id="KW-1185">Reference proteome</keyword>
<dbReference type="RefSeq" id="XP_025554091.1">
    <property type="nucleotide sequence ID" value="XM_025690903.1"/>
</dbReference>
<organism evidence="1 2">
    <name type="scientific">Aspergillus homomorphus (strain CBS 101889)</name>
    <dbReference type="NCBI Taxonomy" id="1450537"/>
    <lineage>
        <taxon>Eukaryota</taxon>
        <taxon>Fungi</taxon>
        <taxon>Dikarya</taxon>
        <taxon>Ascomycota</taxon>
        <taxon>Pezizomycotina</taxon>
        <taxon>Eurotiomycetes</taxon>
        <taxon>Eurotiomycetidae</taxon>
        <taxon>Eurotiales</taxon>
        <taxon>Aspergillaceae</taxon>
        <taxon>Aspergillus</taxon>
        <taxon>Aspergillus subgen. Circumdati</taxon>
    </lineage>
</organism>
<reference evidence="1 2" key="1">
    <citation type="submission" date="2018-02" db="EMBL/GenBank/DDBJ databases">
        <title>The genomes of Aspergillus section Nigri reveals drivers in fungal speciation.</title>
        <authorList>
            <consortium name="DOE Joint Genome Institute"/>
            <person name="Vesth T.C."/>
            <person name="Nybo J."/>
            <person name="Theobald S."/>
            <person name="Brandl J."/>
            <person name="Frisvad J.C."/>
            <person name="Nielsen K.F."/>
            <person name="Lyhne E.K."/>
            <person name="Kogle M.E."/>
            <person name="Kuo A."/>
            <person name="Riley R."/>
            <person name="Clum A."/>
            <person name="Nolan M."/>
            <person name="Lipzen A."/>
            <person name="Salamov A."/>
            <person name="Henrissat B."/>
            <person name="Wiebenga A."/>
            <person name="De vries R.P."/>
            <person name="Grigoriev I.V."/>
            <person name="Mortensen U.H."/>
            <person name="Andersen M.R."/>
            <person name="Baker S.E."/>
        </authorList>
    </citation>
    <scope>NUCLEOTIDE SEQUENCE [LARGE SCALE GENOMIC DNA]</scope>
    <source>
        <strain evidence="1 2">CBS 101889</strain>
    </source>
</reference>
<protein>
    <submittedName>
        <fullName evidence="1">Uncharacterized protein</fullName>
    </submittedName>
</protein>
<dbReference type="VEuPathDB" id="FungiDB:BO97DRAFT_260791"/>
<proteinExistence type="predicted"/>
<evidence type="ECO:0000313" key="2">
    <source>
        <dbReference type="Proteomes" id="UP000248961"/>
    </source>
</evidence>
<name>A0A395I4M9_ASPHC</name>
<dbReference type="Proteomes" id="UP000248961">
    <property type="component" value="Unassembled WGS sequence"/>
</dbReference>
<evidence type="ECO:0000313" key="1">
    <source>
        <dbReference type="EMBL" id="RAL14937.1"/>
    </source>
</evidence>
<dbReference type="GeneID" id="37195192"/>
<sequence>MDGSCEEGPENPRKLSQFITPSNVSNFHVVPVNHNRSLPPDHPSLDGGLVGDLAPVNHYYRNGAIPSSKSAGARLASPVPLRARAVHCLLTISYPICPIGNSTFLRSRPAHRKGCSWLHPATFIAYDWRGSNILQLRLTCHRLADRTLLSFCPR</sequence>